<dbReference type="Pfam" id="PF14335">
    <property type="entry name" value="DUF4391"/>
    <property type="match status" value="1"/>
</dbReference>
<dbReference type="AlphaFoldDB" id="A0A4U6D5P7"/>
<reference evidence="2 3" key="1">
    <citation type="submission" date="2019-05" db="EMBL/GenBank/DDBJ databases">
        <title>Dyadobacter AR-3-8 sp. nov., isolated from arctic soil.</title>
        <authorList>
            <person name="Chaudhary D.K."/>
        </authorList>
    </citation>
    <scope>NUCLEOTIDE SEQUENCE [LARGE SCALE GENOMIC DNA]</scope>
    <source>
        <strain evidence="2 3">AR-3-8</strain>
    </source>
</reference>
<dbReference type="EMBL" id="SZVO01000003">
    <property type="protein sequence ID" value="TKT92642.1"/>
    <property type="molecule type" value="Genomic_DNA"/>
</dbReference>
<proteinExistence type="predicted"/>
<organism evidence="2 3">
    <name type="scientific">Dyadobacter frigoris</name>
    <dbReference type="NCBI Taxonomy" id="2576211"/>
    <lineage>
        <taxon>Bacteria</taxon>
        <taxon>Pseudomonadati</taxon>
        <taxon>Bacteroidota</taxon>
        <taxon>Cytophagia</taxon>
        <taxon>Cytophagales</taxon>
        <taxon>Spirosomataceae</taxon>
        <taxon>Dyadobacter</taxon>
    </lineage>
</organism>
<gene>
    <name evidence="2" type="ORF">FDK13_07450</name>
</gene>
<dbReference type="Proteomes" id="UP000304900">
    <property type="component" value="Unassembled WGS sequence"/>
</dbReference>
<dbReference type="RefSeq" id="WP_137339370.1">
    <property type="nucleotide sequence ID" value="NZ_SZVO01000003.1"/>
</dbReference>
<evidence type="ECO:0000313" key="3">
    <source>
        <dbReference type="Proteomes" id="UP000304900"/>
    </source>
</evidence>
<evidence type="ECO:0000256" key="1">
    <source>
        <dbReference type="SAM" id="Coils"/>
    </source>
</evidence>
<sequence>MNLLNLPSTTRVDKIIPKNAFDTFTTSQQKKKFVDLVERIRWSNKLSSETINLSGTDIREIQIFLLELRNDEGFEELLEIINRAVPYSIIFCVVLDDKVMFSTCQKHPHPTNGDVAIVDWVYKSDWLDTKKHTFELHLRKNLDFVYFDFCRQLSGKSEKITGLAELTIYEQKIKKLSSSINKLESEVAKCKQFNKRVELNIELQKKKAEYKELDKEYN</sequence>
<dbReference type="OrthoDB" id="9805811at2"/>
<feature type="coiled-coil region" evidence="1">
    <location>
        <begin position="166"/>
        <end position="216"/>
    </location>
</feature>
<accession>A0A4U6D5P7</accession>
<dbReference type="InterPro" id="IPR025503">
    <property type="entry name" value="DUF4391"/>
</dbReference>
<name>A0A4U6D5P7_9BACT</name>
<keyword evidence="3" id="KW-1185">Reference proteome</keyword>
<protein>
    <submittedName>
        <fullName evidence="2">DUF4391 domain-containing protein</fullName>
    </submittedName>
</protein>
<keyword evidence="1" id="KW-0175">Coiled coil</keyword>
<comment type="caution">
    <text evidence="2">The sequence shown here is derived from an EMBL/GenBank/DDBJ whole genome shotgun (WGS) entry which is preliminary data.</text>
</comment>
<evidence type="ECO:0000313" key="2">
    <source>
        <dbReference type="EMBL" id="TKT92642.1"/>
    </source>
</evidence>